<comment type="caution">
    <text evidence="2">The sequence shown here is derived from an EMBL/GenBank/DDBJ whole genome shotgun (WGS) entry which is preliminary data.</text>
</comment>
<organism evidence="2 3">
    <name type="scientific">Roseospira goensis</name>
    <dbReference type="NCBI Taxonomy" id="391922"/>
    <lineage>
        <taxon>Bacteria</taxon>
        <taxon>Pseudomonadati</taxon>
        <taxon>Pseudomonadota</taxon>
        <taxon>Alphaproteobacteria</taxon>
        <taxon>Rhodospirillales</taxon>
        <taxon>Rhodospirillaceae</taxon>
        <taxon>Roseospira</taxon>
    </lineage>
</organism>
<dbReference type="InterPro" id="IPR036465">
    <property type="entry name" value="vWFA_dom_sf"/>
</dbReference>
<feature type="domain" description="Putative Flp pilus-assembly TadG-like N-terminal" evidence="1">
    <location>
        <begin position="14"/>
        <end position="57"/>
    </location>
</feature>
<name>A0A7W6S297_9PROT</name>
<accession>A0A7W6S297</accession>
<dbReference type="PROSITE" id="PS00430">
    <property type="entry name" value="TONB_DEPENDENT_REC_1"/>
    <property type="match status" value="1"/>
</dbReference>
<reference evidence="2 3" key="1">
    <citation type="submission" date="2020-08" db="EMBL/GenBank/DDBJ databases">
        <title>Genome sequencing of Purple Non-Sulfur Bacteria from various extreme environments.</title>
        <authorList>
            <person name="Mayer M."/>
        </authorList>
    </citation>
    <scope>NUCLEOTIDE SEQUENCE [LARGE SCALE GENOMIC DNA]</scope>
    <source>
        <strain evidence="2 3">JA135</strain>
    </source>
</reference>
<dbReference type="Gene3D" id="3.40.50.410">
    <property type="entry name" value="von Willebrand factor, type A domain"/>
    <property type="match status" value="1"/>
</dbReference>
<dbReference type="InterPro" id="IPR010916">
    <property type="entry name" value="TonB_box_CS"/>
</dbReference>
<sequence>MISLLVRLRDDRRGAAALMVALMLLPLLLAIGGAVDFGIAYYLRARLGHAVDSAALAIGSTIDDNVDITDRATDFVRANYPDDAIGWVHDIQVNEVKDTITVSAQATFDTFFLRLFHWPQITVGADAVVVRNIRGLEVALVLDVTGSMMYHGKMGSMRTAAEDMVNILFGDETVHPYLRVSIVPYVTAVNPGPEAFGGSTSPTPPSWWPEPTPPGYWRPWWPYAYVPFEYKPYSTDGLGWKGCVEERFGSDLMGDDNPGGFIPYASPPDDSYTDYNNDYEWYDMPNTVRYNPVVWGYGSDKTYGPNRGCPSPIVPLTDTKADLVPYIRDMQYWYGGTMSDVGMAWGRRVLSPEAPFTEGKPWNTEDWEKAIVIMTDGMNQFNGVYSGIGVRSSSNSRIGTSSTYWARRVVDRRFADVCEDIKADGILVYTVTFATPSNPLDSGTKALFRDCATDPTKWFDSPSAEDLKANFRAIAIELSKLRISR</sequence>
<keyword evidence="3" id="KW-1185">Reference proteome</keyword>
<evidence type="ECO:0000313" key="2">
    <source>
        <dbReference type="EMBL" id="MBB4287080.1"/>
    </source>
</evidence>
<gene>
    <name evidence="2" type="ORF">GGD88_002824</name>
</gene>
<dbReference type="InterPro" id="IPR028087">
    <property type="entry name" value="Tad_N"/>
</dbReference>
<proteinExistence type="predicted"/>
<protein>
    <submittedName>
        <fullName evidence="2">Flp pilus assembly protein TadG</fullName>
    </submittedName>
</protein>
<dbReference type="AlphaFoldDB" id="A0A7W6S297"/>
<evidence type="ECO:0000313" key="3">
    <source>
        <dbReference type="Proteomes" id="UP000555728"/>
    </source>
</evidence>
<dbReference type="Proteomes" id="UP000555728">
    <property type="component" value="Unassembled WGS sequence"/>
</dbReference>
<dbReference type="EMBL" id="JACIGI010000027">
    <property type="protein sequence ID" value="MBB4287080.1"/>
    <property type="molecule type" value="Genomic_DNA"/>
</dbReference>
<dbReference type="Pfam" id="PF13400">
    <property type="entry name" value="Tad"/>
    <property type="match status" value="1"/>
</dbReference>
<evidence type="ECO:0000259" key="1">
    <source>
        <dbReference type="Pfam" id="PF13400"/>
    </source>
</evidence>
<dbReference type="SUPFAM" id="SSF53300">
    <property type="entry name" value="vWA-like"/>
    <property type="match status" value="1"/>
</dbReference>
<dbReference type="RefSeq" id="WP_184436478.1">
    <property type="nucleotide sequence ID" value="NZ_JACIGI010000027.1"/>
</dbReference>